<dbReference type="OrthoDB" id="28245at2759"/>
<proteinExistence type="predicted"/>
<dbReference type="AlphaFoldDB" id="A0A7J7JHT4"/>
<dbReference type="EMBL" id="VXIV02002489">
    <property type="protein sequence ID" value="KAF6025161.1"/>
    <property type="molecule type" value="Genomic_DNA"/>
</dbReference>
<evidence type="ECO:0000313" key="2">
    <source>
        <dbReference type="Proteomes" id="UP000593567"/>
    </source>
</evidence>
<dbReference type="Proteomes" id="UP000593567">
    <property type="component" value="Unassembled WGS sequence"/>
</dbReference>
<gene>
    <name evidence="1" type="ORF">EB796_016538</name>
</gene>
<reference evidence="1" key="1">
    <citation type="submission" date="2020-06" db="EMBL/GenBank/DDBJ databases">
        <title>Draft genome of Bugula neritina, a colonial animal packing powerful symbionts and potential medicines.</title>
        <authorList>
            <person name="Rayko M."/>
        </authorList>
    </citation>
    <scope>NUCLEOTIDE SEQUENCE [LARGE SCALE GENOMIC DNA]</scope>
    <source>
        <strain evidence="1">Kwan_BN1</strain>
    </source>
</reference>
<sequence>MNLQSHLFFVVPKFQNGISYYSLKSKEEIGSLASPHYAACNCAQVSGEITHTESGTLSSAQHVKKKQFVDELRKAVNPQNYKLALMEGAVTACVRMCKAFTYVKSTESSSVLLTLVKSVVLDLKAVLFNPSKPFKTSSPKEDIELMIDCFVSFYRTTPHCYEVLKVVLSICLNQSAPTQYHFLLVRGLLKIINQKKISWWPKIDMVYSEGPQLRKMFSDTMQSVTMTMNPSRVSLHR</sequence>
<keyword evidence="2" id="KW-1185">Reference proteome</keyword>
<name>A0A7J7JHT4_BUGNE</name>
<evidence type="ECO:0000313" key="1">
    <source>
        <dbReference type="EMBL" id="KAF6025161.1"/>
    </source>
</evidence>
<comment type="caution">
    <text evidence="1">The sequence shown here is derived from an EMBL/GenBank/DDBJ whole genome shotgun (WGS) entry which is preliminary data.</text>
</comment>
<protein>
    <submittedName>
        <fullName evidence="1">Nf1</fullName>
    </submittedName>
</protein>
<accession>A0A7J7JHT4</accession>
<organism evidence="1 2">
    <name type="scientific">Bugula neritina</name>
    <name type="common">Brown bryozoan</name>
    <name type="synonym">Sertularia neritina</name>
    <dbReference type="NCBI Taxonomy" id="10212"/>
    <lineage>
        <taxon>Eukaryota</taxon>
        <taxon>Metazoa</taxon>
        <taxon>Spiralia</taxon>
        <taxon>Lophotrochozoa</taxon>
        <taxon>Bryozoa</taxon>
        <taxon>Gymnolaemata</taxon>
        <taxon>Cheilostomatida</taxon>
        <taxon>Flustrina</taxon>
        <taxon>Buguloidea</taxon>
        <taxon>Bugulidae</taxon>
        <taxon>Bugula</taxon>
    </lineage>
</organism>